<protein>
    <submittedName>
        <fullName evidence="2">Uncharacterized protein</fullName>
    </submittedName>
</protein>
<reference evidence="2" key="1">
    <citation type="submission" date="2018-11" db="EMBL/GenBank/DDBJ databases">
        <authorList>
            <person name="Alioto T."/>
            <person name="Alioto T."/>
        </authorList>
    </citation>
    <scope>NUCLEOTIDE SEQUENCE</scope>
</reference>
<dbReference type="Proteomes" id="UP000596742">
    <property type="component" value="Unassembled WGS sequence"/>
</dbReference>
<sequence length="173" mass="19577">MEQYSTEVLENIIQENEFNEETLIKDSTGTTHNALIVFSKFLKVVFEYLKDGLMDVYYLEHDTKVVLALPSVRADNAVSFFINGWEKFISFWIYALHCQHGRGFYNGHKFWASEEANSPKATPSRSDNKNEKSSVKQTGSRKKTTSKSRKSASSTCAKEVSEEPETIATTGLS</sequence>
<dbReference type="EMBL" id="UYJE01008855">
    <property type="protein sequence ID" value="VDI67953.1"/>
    <property type="molecule type" value="Genomic_DNA"/>
</dbReference>
<evidence type="ECO:0000256" key="1">
    <source>
        <dbReference type="SAM" id="MobiDB-lite"/>
    </source>
</evidence>
<dbReference type="AlphaFoldDB" id="A0A8B6GRT3"/>
<accession>A0A8B6GRT3</accession>
<feature type="compositionally biased region" description="Polar residues" evidence="1">
    <location>
        <begin position="116"/>
        <end position="125"/>
    </location>
</feature>
<keyword evidence="3" id="KW-1185">Reference proteome</keyword>
<evidence type="ECO:0000313" key="2">
    <source>
        <dbReference type="EMBL" id="VDI67953.1"/>
    </source>
</evidence>
<gene>
    <name evidence="2" type="ORF">MGAL_10B007878</name>
</gene>
<name>A0A8B6GRT3_MYTGA</name>
<organism evidence="2 3">
    <name type="scientific">Mytilus galloprovincialis</name>
    <name type="common">Mediterranean mussel</name>
    <dbReference type="NCBI Taxonomy" id="29158"/>
    <lineage>
        <taxon>Eukaryota</taxon>
        <taxon>Metazoa</taxon>
        <taxon>Spiralia</taxon>
        <taxon>Lophotrochozoa</taxon>
        <taxon>Mollusca</taxon>
        <taxon>Bivalvia</taxon>
        <taxon>Autobranchia</taxon>
        <taxon>Pteriomorphia</taxon>
        <taxon>Mytilida</taxon>
        <taxon>Mytiloidea</taxon>
        <taxon>Mytilidae</taxon>
        <taxon>Mytilinae</taxon>
        <taxon>Mytilus</taxon>
    </lineage>
</organism>
<feature type="region of interest" description="Disordered" evidence="1">
    <location>
        <begin position="116"/>
        <end position="173"/>
    </location>
</feature>
<proteinExistence type="predicted"/>
<evidence type="ECO:0000313" key="3">
    <source>
        <dbReference type="Proteomes" id="UP000596742"/>
    </source>
</evidence>
<feature type="compositionally biased region" description="Basic residues" evidence="1">
    <location>
        <begin position="139"/>
        <end position="150"/>
    </location>
</feature>
<comment type="caution">
    <text evidence="2">The sequence shown here is derived from an EMBL/GenBank/DDBJ whole genome shotgun (WGS) entry which is preliminary data.</text>
</comment>